<name>A0A160IMJ8_9BACL</name>
<dbReference type="KEGG" id="fpn:ABE65_011455"/>
<dbReference type="Proteomes" id="UP000076623">
    <property type="component" value="Chromosome"/>
</dbReference>
<organism evidence="4 5">
    <name type="scientific">Fictibacillus phosphorivorans</name>
    <dbReference type="NCBI Taxonomy" id="1221500"/>
    <lineage>
        <taxon>Bacteria</taxon>
        <taxon>Bacillati</taxon>
        <taxon>Bacillota</taxon>
        <taxon>Bacilli</taxon>
        <taxon>Bacillales</taxon>
        <taxon>Fictibacillaceae</taxon>
        <taxon>Fictibacillus</taxon>
    </lineage>
</organism>
<evidence type="ECO:0000313" key="4">
    <source>
        <dbReference type="EMBL" id="ANC77384.1"/>
    </source>
</evidence>
<feature type="domain" description="HTH tetR-type" evidence="3">
    <location>
        <begin position="4"/>
        <end position="64"/>
    </location>
</feature>
<evidence type="ECO:0000313" key="5">
    <source>
        <dbReference type="Proteomes" id="UP000076623"/>
    </source>
</evidence>
<dbReference type="InterPro" id="IPR009057">
    <property type="entry name" value="Homeodomain-like_sf"/>
</dbReference>
<dbReference type="GO" id="GO:0003677">
    <property type="term" value="F:DNA binding"/>
    <property type="evidence" value="ECO:0007669"/>
    <property type="project" value="UniProtKB-UniRule"/>
</dbReference>
<dbReference type="InterPro" id="IPR050624">
    <property type="entry name" value="HTH-type_Tx_Regulator"/>
</dbReference>
<sequence>MVKEDKRKQIIKSAYKVFAQKGYENASIKDIASEANITPGLIHYYFKNKEELLLSVQHTLQEKYHKQYDDRTKRNILFQEVLQEIKSRSEKDPDWYRFRYEIYSLGLKNKEIEREVIDILNMGRKSLSNPLREIGIEEADEMASLLIACFDGLALQKIIDKDFDIDRSYILLERLITNHLSTSDER</sequence>
<evidence type="ECO:0000256" key="1">
    <source>
        <dbReference type="ARBA" id="ARBA00023125"/>
    </source>
</evidence>
<dbReference type="InterPro" id="IPR036271">
    <property type="entry name" value="Tet_transcr_reg_TetR-rel_C_sf"/>
</dbReference>
<dbReference type="Gene3D" id="1.10.357.10">
    <property type="entry name" value="Tetracycline Repressor, domain 2"/>
    <property type="match status" value="1"/>
</dbReference>
<dbReference type="PANTHER" id="PTHR43479:SF11">
    <property type="entry name" value="ACREF_ENVCD OPERON REPRESSOR-RELATED"/>
    <property type="match status" value="1"/>
</dbReference>
<dbReference type="PROSITE" id="PS50977">
    <property type="entry name" value="HTH_TETR_2"/>
    <property type="match status" value="1"/>
</dbReference>
<evidence type="ECO:0000259" key="3">
    <source>
        <dbReference type="PROSITE" id="PS50977"/>
    </source>
</evidence>
<keyword evidence="5" id="KW-1185">Reference proteome</keyword>
<reference evidence="4 5" key="1">
    <citation type="submission" date="2016-04" db="EMBL/GenBank/DDBJ databases">
        <title>Complete genome sequence of Fictibacillus phosphorivorans G25-29, a strain toxic to nematodes.</title>
        <authorList>
            <person name="Zheng Z."/>
        </authorList>
    </citation>
    <scope>NUCLEOTIDE SEQUENCE [LARGE SCALE GENOMIC DNA]</scope>
    <source>
        <strain evidence="4 5">G25-29</strain>
    </source>
</reference>
<dbReference type="Pfam" id="PF00440">
    <property type="entry name" value="TetR_N"/>
    <property type="match status" value="1"/>
</dbReference>
<dbReference type="EMBL" id="CP015378">
    <property type="protein sequence ID" value="ANC77384.1"/>
    <property type="molecule type" value="Genomic_DNA"/>
</dbReference>
<dbReference type="PRINTS" id="PR00455">
    <property type="entry name" value="HTHTETR"/>
</dbReference>
<keyword evidence="1 2" id="KW-0238">DNA-binding</keyword>
<proteinExistence type="predicted"/>
<dbReference type="STRING" id="1221500.ABE65_011455"/>
<gene>
    <name evidence="4" type="ORF">ABE65_011455</name>
</gene>
<dbReference type="InterPro" id="IPR001647">
    <property type="entry name" value="HTH_TetR"/>
</dbReference>
<dbReference type="InterPro" id="IPR023772">
    <property type="entry name" value="DNA-bd_HTH_TetR-type_CS"/>
</dbReference>
<accession>A0A160IMJ8</accession>
<dbReference type="RefSeq" id="WP_066394930.1">
    <property type="nucleotide sequence ID" value="NZ_CP015378.1"/>
</dbReference>
<dbReference type="SUPFAM" id="SSF46689">
    <property type="entry name" value="Homeodomain-like"/>
    <property type="match status" value="1"/>
</dbReference>
<dbReference type="PANTHER" id="PTHR43479">
    <property type="entry name" value="ACREF/ENVCD OPERON REPRESSOR-RELATED"/>
    <property type="match status" value="1"/>
</dbReference>
<protein>
    <recommendedName>
        <fullName evidence="3">HTH tetR-type domain-containing protein</fullName>
    </recommendedName>
</protein>
<dbReference type="PROSITE" id="PS01081">
    <property type="entry name" value="HTH_TETR_1"/>
    <property type="match status" value="1"/>
</dbReference>
<evidence type="ECO:0000256" key="2">
    <source>
        <dbReference type="PROSITE-ProRule" id="PRU00335"/>
    </source>
</evidence>
<dbReference type="SUPFAM" id="SSF48498">
    <property type="entry name" value="Tetracyclin repressor-like, C-terminal domain"/>
    <property type="match status" value="1"/>
</dbReference>
<dbReference type="AlphaFoldDB" id="A0A160IMJ8"/>
<feature type="DNA-binding region" description="H-T-H motif" evidence="2">
    <location>
        <begin position="27"/>
        <end position="46"/>
    </location>
</feature>